<evidence type="ECO:0000259" key="6">
    <source>
        <dbReference type="PROSITE" id="PS50066"/>
    </source>
</evidence>
<dbReference type="GO" id="GO:0000978">
    <property type="term" value="F:RNA polymerase II cis-regulatory region sequence-specific DNA binding"/>
    <property type="evidence" value="ECO:0007669"/>
    <property type="project" value="TreeGrafter"/>
</dbReference>
<dbReference type="PANTHER" id="PTHR11945:SF775">
    <property type="entry name" value="MADS-BOX DOMAIN-CONTAINING PROTEIN"/>
    <property type="match status" value="1"/>
</dbReference>
<keyword evidence="5" id="KW-0539">Nucleus</keyword>
<dbReference type="GO" id="GO:0046983">
    <property type="term" value="F:protein dimerization activity"/>
    <property type="evidence" value="ECO:0007669"/>
    <property type="project" value="InterPro"/>
</dbReference>
<organism evidence="7 8">
    <name type="scientific">Elaeis guineensis var. tenera</name>
    <name type="common">Oil palm</name>
    <dbReference type="NCBI Taxonomy" id="51953"/>
    <lineage>
        <taxon>Eukaryota</taxon>
        <taxon>Viridiplantae</taxon>
        <taxon>Streptophyta</taxon>
        <taxon>Embryophyta</taxon>
        <taxon>Tracheophyta</taxon>
        <taxon>Spermatophyta</taxon>
        <taxon>Magnoliopsida</taxon>
        <taxon>Liliopsida</taxon>
        <taxon>Arecaceae</taxon>
        <taxon>Arecoideae</taxon>
        <taxon>Cocoseae</taxon>
        <taxon>Elaeidinae</taxon>
        <taxon>Elaeis</taxon>
    </lineage>
</organism>
<dbReference type="Pfam" id="PF00319">
    <property type="entry name" value="SRF-TF"/>
    <property type="match status" value="1"/>
</dbReference>
<evidence type="ECO:0000256" key="4">
    <source>
        <dbReference type="ARBA" id="ARBA00023163"/>
    </source>
</evidence>
<comment type="subcellular location">
    <subcellularLocation>
        <location evidence="1">Nucleus</location>
    </subcellularLocation>
</comment>
<dbReference type="PANTHER" id="PTHR11945">
    <property type="entry name" value="MADS BOX PROTEIN"/>
    <property type="match status" value="1"/>
</dbReference>
<sequence>MGKIEKKEALHICFTKRRQGIFKKAGELAVLCGAQITVITLSPGGKPFSFGQPSTDAVIARYLDPGRHQVPIPITTSLEIRLRYYLKYCKLGEQSGGGLWWWEAPIDGLDLEELVVMKGAIEELYKAILKKANQPTSAGEAVQGMPQKPSLAMLNGSYHLPVSSVPGSDPAFPI</sequence>
<dbReference type="OrthoDB" id="754767at2759"/>
<name>A0A6I9SEU2_ELAGV</name>
<keyword evidence="3" id="KW-0238">DNA-binding</keyword>
<gene>
    <name evidence="8" type="primary">LOC105059963</name>
</gene>
<dbReference type="PROSITE" id="PS50066">
    <property type="entry name" value="MADS_BOX_2"/>
    <property type="match status" value="1"/>
</dbReference>
<proteinExistence type="predicted"/>
<evidence type="ECO:0000313" key="7">
    <source>
        <dbReference type="Proteomes" id="UP000504607"/>
    </source>
</evidence>
<keyword evidence="4" id="KW-0804">Transcription</keyword>
<dbReference type="AlphaFoldDB" id="A0A6I9SEU2"/>
<evidence type="ECO:0000256" key="3">
    <source>
        <dbReference type="ARBA" id="ARBA00023125"/>
    </source>
</evidence>
<dbReference type="SUPFAM" id="SSF55455">
    <property type="entry name" value="SRF-like"/>
    <property type="match status" value="1"/>
</dbReference>
<reference evidence="8" key="1">
    <citation type="submission" date="2025-08" db="UniProtKB">
        <authorList>
            <consortium name="RefSeq"/>
        </authorList>
    </citation>
    <scope>IDENTIFICATION</scope>
</reference>
<evidence type="ECO:0000256" key="2">
    <source>
        <dbReference type="ARBA" id="ARBA00023015"/>
    </source>
</evidence>
<dbReference type="GO" id="GO:0005634">
    <property type="term" value="C:nucleus"/>
    <property type="evidence" value="ECO:0007669"/>
    <property type="project" value="UniProtKB-SubCell"/>
</dbReference>
<dbReference type="KEGG" id="egu:105059963"/>
<dbReference type="Proteomes" id="UP000504607">
    <property type="component" value="Unplaced"/>
</dbReference>
<keyword evidence="2" id="KW-0805">Transcription regulation</keyword>
<dbReference type="FunFam" id="3.40.1810.10:FF:000006">
    <property type="entry name" value="Agamous-like MADS-box protein AGL62"/>
    <property type="match status" value="1"/>
</dbReference>
<dbReference type="GO" id="GO:0000981">
    <property type="term" value="F:DNA-binding transcription factor activity, RNA polymerase II-specific"/>
    <property type="evidence" value="ECO:0007669"/>
    <property type="project" value="TreeGrafter"/>
</dbReference>
<evidence type="ECO:0000313" key="8">
    <source>
        <dbReference type="RefSeq" id="XP_010941812.1"/>
    </source>
</evidence>
<dbReference type="InParanoid" id="A0A6I9SEU2"/>
<evidence type="ECO:0000256" key="1">
    <source>
        <dbReference type="ARBA" id="ARBA00004123"/>
    </source>
</evidence>
<dbReference type="Gene3D" id="3.40.1810.10">
    <property type="entry name" value="Transcription factor, MADS-box"/>
    <property type="match status" value="1"/>
</dbReference>
<dbReference type="SMART" id="SM00432">
    <property type="entry name" value="MADS"/>
    <property type="match status" value="1"/>
</dbReference>
<dbReference type="InterPro" id="IPR002100">
    <property type="entry name" value="TF_MADSbox"/>
</dbReference>
<protein>
    <submittedName>
        <fullName evidence="8">Agamous-like MADS-box protein AGL61</fullName>
    </submittedName>
</protein>
<feature type="domain" description="MADS-box" evidence="6">
    <location>
        <begin position="1"/>
        <end position="54"/>
    </location>
</feature>
<dbReference type="GeneID" id="105059963"/>
<dbReference type="RefSeq" id="XP_010941812.1">
    <property type="nucleotide sequence ID" value="XM_010943510.1"/>
</dbReference>
<keyword evidence="7" id="KW-1185">Reference proteome</keyword>
<accession>A0A6I9SEU2</accession>
<evidence type="ECO:0000256" key="5">
    <source>
        <dbReference type="ARBA" id="ARBA00023242"/>
    </source>
</evidence>
<dbReference type="InterPro" id="IPR036879">
    <property type="entry name" value="TF_MADSbox_sf"/>
</dbReference>